<gene>
    <name evidence="1" type="ORF">RHIMIDRAFT_252459</name>
</gene>
<keyword evidence="2" id="KW-1185">Reference proteome</keyword>
<accession>A0A2G4T7D2</accession>
<dbReference type="Proteomes" id="UP000242254">
    <property type="component" value="Unassembled WGS sequence"/>
</dbReference>
<dbReference type="RefSeq" id="XP_023470630.1">
    <property type="nucleotide sequence ID" value="XM_023610953.1"/>
</dbReference>
<dbReference type="AlphaFoldDB" id="A0A2G4T7D2"/>
<organism evidence="1 2">
    <name type="scientific">Rhizopus microsporus ATCC 52813</name>
    <dbReference type="NCBI Taxonomy" id="1340429"/>
    <lineage>
        <taxon>Eukaryota</taxon>
        <taxon>Fungi</taxon>
        <taxon>Fungi incertae sedis</taxon>
        <taxon>Mucoromycota</taxon>
        <taxon>Mucoromycotina</taxon>
        <taxon>Mucoromycetes</taxon>
        <taxon>Mucorales</taxon>
        <taxon>Mucorineae</taxon>
        <taxon>Rhizopodaceae</taxon>
        <taxon>Rhizopus</taxon>
    </lineage>
</organism>
<name>A0A2G4T7D2_RHIZD</name>
<feature type="non-terminal residue" evidence="1">
    <location>
        <position position="1"/>
    </location>
</feature>
<protein>
    <submittedName>
        <fullName evidence="1">Uncharacterized protein</fullName>
    </submittedName>
</protein>
<evidence type="ECO:0000313" key="2">
    <source>
        <dbReference type="Proteomes" id="UP000242254"/>
    </source>
</evidence>
<proteinExistence type="predicted"/>
<dbReference type="GeneID" id="35441943"/>
<evidence type="ECO:0000313" key="1">
    <source>
        <dbReference type="EMBL" id="PHZ16922.1"/>
    </source>
</evidence>
<sequence>ARKPSLTAELDGRDAPKVQYSDVSTVIIPFVMLRPRYLEVHSLYVEAPLPLNLPWYGFEIVFWYAVYGSSHLGFES</sequence>
<reference evidence="1 2" key="1">
    <citation type="journal article" date="2016" name="Proc. Natl. Acad. Sci. U.S.A.">
        <title>Lipid metabolic changes in an early divergent fungus govern the establishment of a mutualistic symbiosis with endobacteria.</title>
        <authorList>
            <person name="Lastovetsky O.A."/>
            <person name="Gaspar M.L."/>
            <person name="Mondo S.J."/>
            <person name="LaButti K.M."/>
            <person name="Sandor L."/>
            <person name="Grigoriev I.V."/>
            <person name="Henry S.A."/>
            <person name="Pawlowska T.E."/>
        </authorList>
    </citation>
    <scope>NUCLEOTIDE SEQUENCE [LARGE SCALE GENOMIC DNA]</scope>
    <source>
        <strain evidence="1 2">ATCC 52813</strain>
    </source>
</reference>
<dbReference type="EMBL" id="KZ303842">
    <property type="protein sequence ID" value="PHZ16922.1"/>
    <property type="molecule type" value="Genomic_DNA"/>
</dbReference>